<keyword evidence="2" id="KW-1185">Reference proteome</keyword>
<sequence length="54" mass="5955">MDEVGMQIPYDSMTPLQAALGVRQADVPLDKVMIVPRSEGETTMWSSTVVETRS</sequence>
<name>A0AAP0GCU1_9ASPA</name>
<accession>A0AAP0GCU1</accession>
<dbReference type="AlphaFoldDB" id="A0AAP0GCU1"/>
<evidence type="ECO:0000313" key="1">
    <source>
        <dbReference type="EMBL" id="KAK8951778.1"/>
    </source>
</evidence>
<proteinExistence type="predicted"/>
<comment type="caution">
    <text evidence="1">The sequence shown here is derived from an EMBL/GenBank/DDBJ whole genome shotgun (WGS) entry which is preliminary data.</text>
</comment>
<evidence type="ECO:0000313" key="2">
    <source>
        <dbReference type="Proteomes" id="UP001418222"/>
    </source>
</evidence>
<organism evidence="1 2">
    <name type="scientific">Platanthera zijinensis</name>
    <dbReference type="NCBI Taxonomy" id="2320716"/>
    <lineage>
        <taxon>Eukaryota</taxon>
        <taxon>Viridiplantae</taxon>
        <taxon>Streptophyta</taxon>
        <taxon>Embryophyta</taxon>
        <taxon>Tracheophyta</taxon>
        <taxon>Spermatophyta</taxon>
        <taxon>Magnoliopsida</taxon>
        <taxon>Liliopsida</taxon>
        <taxon>Asparagales</taxon>
        <taxon>Orchidaceae</taxon>
        <taxon>Orchidoideae</taxon>
        <taxon>Orchideae</taxon>
        <taxon>Orchidinae</taxon>
        <taxon>Platanthera</taxon>
    </lineage>
</organism>
<gene>
    <name evidence="1" type="ORF">KSP39_PZI004614</name>
</gene>
<reference evidence="1 2" key="1">
    <citation type="journal article" date="2022" name="Nat. Plants">
        <title>Genomes of leafy and leafless Platanthera orchids illuminate the evolution of mycoheterotrophy.</title>
        <authorList>
            <person name="Li M.H."/>
            <person name="Liu K.W."/>
            <person name="Li Z."/>
            <person name="Lu H.C."/>
            <person name="Ye Q.L."/>
            <person name="Zhang D."/>
            <person name="Wang J.Y."/>
            <person name="Li Y.F."/>
            <person name="Zhong Z.M."/>
            <person name="Liu X."/>
            <person name="Yu X."/>
            <person name="Liu D.K."/>
            <person name="Tu X.D."/>
            <person name="Liu B."/>
            <person name="Hao Y."/>
            <person name="Liao X.Y."/>
            <person name="Jiang Y.T."/>
            <person name="Sun W.H."/>
            <person name="Chen J."/>
            <person name="Chen Y.Q."/>
            <person name="Ai Y."/>
            <person name="Zhai J.W."/>
            <person name="Wu S.S."/>
            <person name="Zhou Z."/>
            <person name="Hsiao Y.Y."/>
            <person name="Wu W.L."/>
            <person name="Chen Y.Y."/>
            <person name="Lin Y.F."/>
            <person name="Hsu J.L."/>
            <person name="Li C.Y."/>
            <person name="Wang Z.W."/>
            <person name="Zhao X."/>
            <person name="Zhong W.Y."/>
            <person name="Ma X.K."/>
            <person name="Ma L."/>
            <person name="Huang J."/>
            <person name="Chen G.Z."/>
            <person name="Huang M.Z."/>
            <person name="Huang L."/>
            <person name="Peng D.H."/>
            <person name="Luo Y.B."/>
            <person name="Zou S.Q."/>
            <person name="Chen S.P."/>
            <person name="Lan S."/>
            <person name="Tsai W.C."/>
            <person name="Van de Peer Y."/>
            <person name="Liu Z.J."/>
        </authorList>
    </citation>
    <scope>NUCLEOTIDE SEQUENCE [LARGE SCALE GENOMIC DNA]</scope>
    <source>
        <strain evidence="1">Lor287</strain>
    </source>
</reference>
<protein>
    <submittedName>
        <fullName evidence="1">Uncharacterized protein</fullName>
    </submittedName>
</protein>
<dbReference type="EMBL" id="JBBWWQ010000003">
    <property type="protein sequence ID" value="KAK8951778.1"/>
    <property type="molecule type" value="Genomic_DNA"/>
</dbReference>
<dbReference type="Proteomes" id="UP001418222">
    <property type="component" value="Unassembled WGS sequence"/>
</dbReference>